<gene>
    <name evidence="3" type="ORF">A6D6_00781</name>
</gene>
<dbReference type="Proteomes" id="UP000771797">
    <property type="component" value="Unassembled WGS sequence"/>
</dbReference>
<reference evidence="3 4" key="1">
    <citation type="submission" date="2012-09" db="EMBL/GenBank/DDBJ databases">
        <title>Genome Sequence of alkane-degrading Bacterium Alcanivorax sp. 6-D-6.</title>
        <authorList>
            <person name="Lai Q."/>
            <person name="Shao Z."/>
        </authorList>
    </citation>
    <scope>NUCLEOTIDE SEQUENCE [LARGE SCALE GENOMIC DNA]</scope>
    <source>
        <strain evidence="3 4">6-D-6</strain>
    </source>
</reference>
<dbReference type="Gene3D" id="3.40.50.10540">
    <property type="entry name" value="Crotonobetainyl-coa:carnitine coa-transferase, domain 1"/>
    <property type="match status" value="1"/>
</dbReference>
<comment type="caution">
    <text evidence="3">The sequence shown here is derived from an EMBL/GenBank/DDBJ whole genome shotgun (WGS) entry which is preliminary data.</text>
</comment>
<feature type="region of interest" description="Disordered" evidence="2">
    <location>
        <begin position="363"/>
        <end position="391"/>
    </location>
</feature>
<evidence type="ECO:0000313" key="3">
    <source>
        <dbReference type="EMBL" id="KAF0807784.1"/>
    </source>
</evidence>
<keyword evidence="4" id="KW-1185">Reference proteome</keyword>
<dbReference type="InterPro" id="IPR044855">
    <property type="entry name" value="CoA-Trfase_III_dom3_sf"/>
</dbReference>
<evidence type="ECO:0000256" key="2">
    <source>
        <dbReference type="SAM" id="MobiDB-lite"/>
    </source>
</evidence>
<dbReference type="PANTHER" id="PTHR48207:SF4">
    <property type="entry name" value="BLL6097 PROTEIN"/>
    <property type="match status" value="1"/>
</dbReference>
<name>A0ABQ6YD14_9GAMM</name>
<dbReference type="InterPro" id="IPR003673">
    <property type="entry name" value="CoA-Trfase_fam_III"/>
</dbReference>
<dbReference type="Gene3D" id="3.30.1540.10">
    <property type="entry name" value="formyl-coa transferase, domain 3"/>
    <property type="match status" value="1"/>
</dbReference>
<sequence>MSQSMLEGIRIIDMTTMIFGPYCTQMLADLGADVIKVEAPAGDLMRIAGNPAKTPGMGPAFVTTNRGKRSVVLDLKQERDRRALAALLGDADVFIHNVRADAIARLGFDYPSVKALRPNIIYAHCVGFGSSGPYAGLQAYDDVIQAASGMTDLVGRYDGDGGQPRYVPSVIADKVGALYASQAVLAAVVHRLRSGEGQQVEIPMFEAFTQFLFQEHLFGHAFEPPTSEDAGYFRQLDPHRNPFPTADGHISIVPHNDHCWLTLLDLLGCPELTERPEFSSQPERRANISLLYKEMAQRTPQKTTAEWMTLCRASSIPAMPVCAFDRVLQDPHLWATGLFQRRHHPSEGDYVEMPLPTRFSARAPQPARPAPHLGQHTDEVLAEYKITEPPR</sequence>
<dbReference type="InterPro" id="IPR050483">
    <property type="entry name" value="CoA-transferase_III_domain"/>
</dbReference>
<accession>A0ABQ6YD14</accession>
<protein>
    <submittedName>
        <fullName evidence="3">L-carnitine dehydratase/bile acid-inducible protein F</fullName>
    </submittedName>
</protein>
<organism evidence="3 4">
    <name type="scientific">Alcanivorax xiamenensis</name>
    <dbReference type="NCBI Taxonomy" id="1177156"/>
    <lineage>
        <taxon>Bacteria</taxon>
        <taxon>Pseudomonadati</taxon>
        <taxon>Pseudomonadota</taxon>
        <taxon>Gammaproteobacteria</taxon>
        <taxon>Oceanospirillales</taxon>
        <taxon>Alcanivoracaceae</taxon>
        <taxon>Alcanivorax</taxon>
    </lineage>
</organism>
<dbReference type="EMBL" id="AQPF01000003">
    <property type="protein sequence ID" value="KAF0807784.1"/>
    <property type="molecule type" value="Genomic_DNA"/>
</dbReference>
<dbReference type="InterPro" id="IPR023606">
    <property type="entry name" value="CoA-Trfase_III_dom_1_sf"/>
</dbReference>
<keyword evidence="1" id="KW-0808">Transferase</keyword>
<proteinExistence type="predicted"/>
<dbReference type="Pfam" id="PF02515">
    <property type="entry name" value="CoA_transf_3"/>
    <property type="match status" value="1"/>
</dbReference>
<evidence type="ECO:0000313" key="4">
    <source>
        <dbReference type="Proteomes" id="UP000771797"/>
    </source>
</evidence>
<dbReference type="SUPFAM" id="SSF89796">
    <property type="entry name" value="CoA-transferase family III (CaiB/BaiF)"/>
    <property type="match status" value="1"/>
</dbReference>
<dbReference type="PANTHER" id="PTHR48207">
    <property type="entry name" value="SUCCINATE--HYDROXYMETHYLGLUTARATE COA-TRANSFERASE"/>
    <property type="match status" value="1"/>
</dbReference>
<evidence type="ECO:0000256" key="1">
    <source>
        <dbReference type="ARBA" id="ARBA00022679"/>
    </source>
</evidence>